<evidence type="ECO:0000313" key="2">
    <source>
        <dbReference type="Proteomes" id="UP001151760"/>
    </source>
</evidence>
<feature type="non-terminal residue" evidence="1">
    <location>
        <position position="1"/>
    </location>
</feature>
<comment type="caution">
    <text evidence="1">The sequence shown here is derived from an EMBL/GenBank/DDBJ whole genome shotgun (WGS) entry which is preliminary data.</text>
</comment>
<evidence type="ECO:0000313" key="1">
    <source>
        <dbReference type="EMBL" id="GJT94249.1"/>
    </source>
</evidence>
<keyword evidence="2" id="KW-1185">Reference proteome</keyword>
<proteinExistence type="predicted"/>
<dbReference type="EMBL" id="BQNB010020278">
    <property type="protein sequence ID" value="GJT94249.1"/>
    <property type="molecule type" value="Genomic_DNA"/>
</dbReference>
<accession>A0ABQ5I359</accession>
<protein>
    <submittedName>
        <fullName evidence="1">Uncharacterized protein</fullName>
    </submittedName>
</protein>
<organism evidence="1 2">
    <name type="scientific">Tanacetum coccineum</name>
    <dbReference type="NCBI Taxonomy" id="301880"/>
    <lineage>
        <taxon>Eukaryota</taxon>
        <taxon>Viridiplantae</taxon>
        <taxon>Streptophyta</taxon>
        <taxon>Embryophyta</taxon>
        <taxon>Tracheophyta</taxon>
        <taxon>Spermatophyta</taxon>
        <taxon>Magnoliopsida</taxon>
        <taxon>eudicotyledons</taxon>
        <taxon>Gunneridae</taxon>
        <taxon>Pentapetalae</taxon>
        <taxon>asterids</taxon>
        <taxon>campanulids</taxon>
        <taxon>Asterales</taxon>
        <taxon>Asteraceae</taxon>
        <taxon>Asteroideae</taxon>
        <taxon>Anthemideae</taxon>
        <taxon>Anthemidinae</taxon>
        <taxon>Tanacetum</taxon>
    </lineage>
</organism>
<sequence>EKIIRASQLKKVTTDMRMESSMEKFVLNDKTDYDAGISSIIVNGKNAYDLKGKFLEDLHNNAFSGTNEKDAVEHIEYYLNIRWFERTKESITYWVDLTAKFFRKYYPPFCVEGNNTHVIKWDPANPKFEGWLATKFVNYKMMDIFTKGGLWDYWKMGCDEIDLSDDETSDNNDEIVEVFRINTDIFHFETPICSAFKEFNSLLKIDPDLLTKDIEGFKTCEDYKNDWIYEWNNDIPWVGEKPWSENGVWTSPTPVEHTCKPFNYKTGCSEWPTYS</sequence>
<reference evidence="1" key="1">
    <citation type="journal article" date="2022" name="Int. J. Mol. Sci.">
        <title>Draft Genome of Tanacetum Coccineum: Genomic Comparison of Closely Related Tanacetum-Family Plants.</title>
        <authorList>
            <person name="Yamashiro T."/>
            <person name="Shiraishi A."/>
            <person name="Nakayama K."/>
            <person name="Satake H."/>
        </authorList>
    </citation>
    <scope>NUCLEOTIDE SEQUENCE</scope>
</reference>
<gene>
    <name evidence="1" type="ORF">Tco_1083094</name>
</gene>
<name>A0ABQ5I359_9ASTR</name>
<dbReference type="Proteomes" id="UP001151760">
    <property type="component" value="Unassembled WGS sequence"/>
</dbReference>
<reference evidence="1" key="2">
    <citation type="submission" date="2022-01" db="EMBL/GenBank/DDBJ databases">
        <authorList>
            <person name="Yamashiro T."/>
            <person name="Shiraishi A."/>
            <person name="Satake H."/>
            <person name="Nakayama K."/>
        </authorList>
    </citation>
    <scope>NUCLEOTIDE SEQUENCE</scope>
</reference>